<dbReference type="EMBL" id="SRPO01000238">
    <property type="protein sequence ID" value="KAG5935879.1"/>
    <property type="molecule type" value="Genomic_DNA"/>
</dbReference>
<gene>
    <name evidence="1" type="ORF">E4U60_002889</name>
</gene>
<feature type="non-terminal residue" evidence="1">
    <location>
        <position position="110"/>
    </location>
</feature>
<dbReference type="AlphaFoldDB" id="A0A9P7SFV1"/>
<accession>A0A9P7SFV1</accession>
<protein>
    <submittedName>
        <fullName evidence="1">Uncharacterized protein</fullName>
    </submittedName>
</protein>
<name>A0A9P7SFV1_9HYPO</name>
<evidence type="ECO:0000313" key="1">
    <source>
        <dbReference type="EMBL" id="KAG5935879.1"/>
    </source>
</evidence>
<evidence type="ECO:0000313" key="2">
    <source>
        <dbReference type="Proteomes" id="UP000706124"/>
    </source>
</evidence>
<comment type="caution">
    <text evidence="1">The sequence shown here is derived from an EMBL/GenBank/DDBJ whole genome shotgun (WGS) entry which is preliminary data.</text>
</comment>
<keyword evidence="2" id="KW-1185">Reference proteome</keyword>
<dbReference type="Proteomes" id="UP000706124">
    <property type="component" value="Unassembled WGS sequence"/>
</dbReference>
<organism evidence="1 2">
    <name type="scientific">Claviceps pazoutovae</name>
    <dbReference type="NCBI Taxonomy" id="1649127"/>
    <lineage>
        <taxon>Eukaryota</taxon>
        <taxon>Fungi</taxon>
        <taxon>Dikarya</taxon>
        <taxon>Ascomycota</taxon>
        <taxon>Pezizomycotina</taxon>
        <taxon>Sordariomycetes</taxon>
        <taxon>Hypocreomycetidae</taxon>
        <taxon>Hypocreales</taxon>
        <taxon>Clavicipitaceae</taxon>
        <taxon>Claviceps</taxon>
    </lineage>
</organism>
<sequence>MGFPNSSHGFYPSHGFWRCWYLPTISRLALCHGVACDSHYMRGYALASRPPTIRPLRHQWMEDRPLQLLPHRRSHYLCVGVVSPRCRTLLELLHVANMDCSLQRCRQPDL</sequence>
<proteinExistence type="predicted"/>
<reference evidence="1 2" key="1">
    <citation type="journal article" date="2020" name="bioRxiv">
        <title>Whole genome comparisons of ergot fungi reveals the divergence and evolution of species within the genus Claviceps are the result of varying mechanisms driving genome evolution and host range expansion.</title>
        <authorList>
            <person name="Wyka S.A."/>
            <person name="Mondo S.J."/>
            <person name="Liu M."/>
            <person name="Dettman J."/>
            <person name="Nalam V."/>
            <person name="Broders K.D."/>
        </authorList>
    </citation>
    <scope>NUCLEOTIDE SEQUENCE [LARGE SCALE GENOMIC DNA]</scope>
    <source>
        <strain evidence="1 2">CCC 1485</strain>
    </source>
</reference>